<evidence type="ECO:0008006" key="3">
    <source>
        <dbReference type="Google" id="ProtNLM"/>
    </source>
</evidence>
<dbReference type="PROSITE" id="PS51257">
    <property type="entry name" value="PROKAR_LIPOPROTEIN"/>
    <property type="match status" value="1"/>
</dbReference>
<proteinExistence type="predicted"/>
<evidence type="ECO:0000313" key="2">
    <source>
        <dbReference type="EMBL" id="SVB98346.1"/>
    </source>
</evidence>
<evidence type="ECO:0000256" key="1">
    <source>
        <dbReference type="SAM" id="MobiDB-lite"/>
    </source>
</evidence>
<sequence>MKKFWKALTTLLFGVLLFSACAFIEPMYGRGDIYPVAFNHWSNGECYWVPGGGLNRIHCPRVRPLGALFWWTMGPTYNRYNGYNYYRPYYDYRPQRVPPVHYDTPPKQEDHGVVTKDGYKKVPPPAPERKAKPRTGGRGQGPSDHYFEGTTFDESVPLRERMPWLWPSCDPNCGRPSQELEFRLKEFEQFQSRELERFEQFKRNERIRYIHTPIMEE</sequence>
<name>A0A382IFG5_9ZZZZ</name>
<protein>
    <recommendedName>
        <fullName evidence="3">Lipoprotein</fullName>
    </recommendedName>
</protein>
<dbReference type="AlphaFoldDB" id="A0A382IFG5"/>
<accession>A0A382IFG5</accession>
<organism evidence="2">
    <name type="scientific">marine metagenome</name>
    <dbReference type="NCBI Taxonomy" id="408172"/>
    <lineage>
        <taxon>unclassified sequences</taxon>
        <taxon>metagenomes</taxon>
        <taxon>ecological metagenomes</taxon>
    </lineage>
</organism>
<dbReference type="EMBL" id="UINC01067046">
    <property type="protein sequence ID" value="SVB98346.1"/>
    <property type="molecule type" value="Genomic_DNA"/>
</dbReference>
<reference evidence="2" key="1">
    <citation type="submission" date="2018-05" db="EMBL/GenBank/DDBJ databases">
        <authorList>
            <person name="Lanie J.A."/>
            <person name="Ng W.-L."/>
            <person name="Kazmierczak K.M."/>
            <person name="Andrzejewski T.M."/>
            <person name="Davidsen T.M."/>
            <person name="Wayne K.J."/>
            <person name="Tettelin H."/>
            <person name="Glass J.I."/>
            <person name="Rusch D."/>
            <person name="Podicherti R."/>
            <person name="Tsui H.-C.T."/>
            <person name="Winkler M.E."/>
        </authorList>
    </citation>
    <scope>NUCLEOTIDE SEQUENCE</scope>
</reference>
<gene>
    <name evidence="2" type="ORF">METZ01_LOCUS251200</name>
</gene>
<feature type="region of interest" description="Disordered" evidence="1">
    <location>
        <begin position="106"/>
        <end position="149"/>
    </location>
</feature>
<feature type="compositionally biased region" description="Basic and acidic residues" evidence="1">
    <location>
        <begin position="106"/>
        <end position="120"/>
    </location>
</feature>